<organism evidence="10">
    <name type="scientific">Caulobacter sp. (strain K31)</name>
    <dbReference type="NCBI Taxonomy" id="366602"/>
    <lineage>
        <taxon>Bacteria</taxon>
        <taxon>Pseudomonadati</taxon>
        <taxon>Pseudomonadota</taxon>
        <taxon>Alphaproteobacteria</taxon>
        <taxon>Caulobacterales</taxon>
        <taxon>Caulobacteraceae</taxon>
        <taxon>Caulobacter</taxon>
    </lineage>
</organism>
<proteinExistence type="inferred from homology"/>
<evidence type="ECO:0000256" key="5">
    <source>
        <dbReference type="ARBA" id="ARBA00022692"/>
    </source>
</evidence>
<comment type="similarity">
    <text evidence="2">Belongs to the TPS (TC 1.B.20) family.</text>
</comment>
<dbReference type="PROSITE" id="PS51779">
    <property type="entry name" value="POTRA"/>
    <property type="match status" value="1"/>
</dbReference>
<sequence precursor="true">MARPIMDDDRSGELPPRRAWASVAAILAVCASGQAALAQTAAGQEPTFDVQAIDVDGNTVLDQASLEAAIYPFMGPARTRADVANAQKALEDAYHARGYQTVVVEVPRQNVSTGVLKLHVVEAPVGRLRVVGSKYHSLDRVREDVPALAEGRVANLNDAQAEINAANRLPDRQITPIIRAGLAPGTVDIDLQVAEEPPLHGSLELNNDRSAFTKPLRLSGNLRYDNLWQRGHSVSLTYQVAPQRPDDTEIYAGSYVAPIWGTPFTALLYGFHSNSNVATLGEVAVLGKGTTVGTRLIYQFPPSGAVSQSFSAGLDYKKFFELVTLNAAGVSSGQVEYWPLTASYTWRHQARGSTTAIVSLTANIRGFGDDDEGFQSRRFDARANFVHLNLEAEHTRPVGHGFDATFRFTGQLADMPLPSAEQFAAGGLSSVRGYLSAEVVGDGGIFGSIELASPTLPGVAGRIDNWRVYGFLDGAGAWVLQPQPEQREEFFLYSAGLGTRVQLLKHLNGEVVAAFPLRNGPNRTDGRPYFTFSLKAEF</sequence>
<dbReference type="GO" id="GO:0046819">
    <property type="term" value="P:protein secretion by the type V secretion system"/>
    <property type="evidence" value="ECO:0007669"/>
    <property type="project" value="TreeGrafter"/>
</dbReference>
<dbReference type="STRING" id="366602.Caul_2104"/>
<dbReference type="GO" id="GO:0008320">
    <property type="term" value="F:protein transmembrane transporter activity"/>
    <property type="evidence" value="ECO:0007669"/>
    <property type="project" value="TreeGrafter"/>
</dbReference>
<evidence type="ECO:0000256" key="7">
    <source>
        <dbReference type="ARBA" id="ARBA00023136"/>
    </source>
</evidence>
<keyword evidence="6" id="KW-0653">Protein transport</keyword>
<dbReference type="InterPro" id="IPR005565">
    <property type="entry name" value="Hemolysn_activator_HlyB_C"/>
</dbReference>
<accession>B0T7P4</accession>
<name>B0T7P4_CAUSK</name>
<evidence type="ECO:0000259" key="9">
    <source>
        <dbReference type="PROSITE" id="PS51779"/>
    </source>
</evidence>
<reference evidence="10" key="1">
    <citation type="submission" date="2008-01" db="EMBL/GenBank/DDBJ databases">
        <title>Complete sequence of chromosome of Caulobacter sp. K31.</title>
        <authorList>
            <consortium name="US DOE Joint Genome Institute"/>
            <person name="Copeland A."/>
            <person name="Lucas S."/>
            <person name="Lapidus A."/>
            <person name="Barry K."/>
            <person name="Glavina del Rio T."/>
            <person name="Dalin E."/>
            <person name="Tice H."/>
            <person name="Pitluck S."/>
            <person name="Bruce D."/>
            <person name="Goodwin L."/>
            <person name="Thompson L.S."/>
            <person name="Brettin T."/>
            <person name="Detter J.C."/>
            <person name="Han C."/>
            <person name="Schmutz J."/>
            <person name="Larimer F."/>
            <person name="Land M."/>
            <person name="Hauser L."/>
            <person name="Kyrpides N."/>
            <person name="Kim E."/>
            <person name="Stephens C."/>
            <person name="Richardson P."/>
        </authorList>
    </citation>
    <scope>NUCLEOTIDE SEQUENCE [LARGE SCALE GENOMIC DNA]</scope>
    <source>
        <strain evidence="10">K31</strain>
    </source>
</reference>
<keyword evidence="4" id="KW-1134">Transmembrane beta strand</keyword>
<evidence type="ECO:0000256" key="3">
    <source>
        <dbReference type="ARBA" id="ARBA00022448"/>
    </source>
</evidence>
<comment type="subcellular location">
    <subcellularLocation>
        <location evidence="1">Cell outer membrane</location>
    </subcellularLocation>
</comment>
<dbReference type="PANTHER" id="PTHR34597">
    <property type="entry name" value="SLR1661 PROTEIN"/>
    <property type="match status" value="1"/>
</dbReference>
<dbReference type="AlphaFoldDB" id="B0T7P4"/>
<evidence type="ECO:0000256" key="8">
    <source>
        <dbReference type="ARBA" id="ARBA00023237"/>
    </source>
</evidence>
<keyword evidence="7" id="KW-0472">Membrane</keyword>
<dbReference type="Pfam" id="PF08479">
    <property type="entry name" value="POTRA_2"/>
    <property type="match status" value="1"/>
</dbReference>
<dbReference type="InterPro" id="IPR013686">
    <property type="entry name" value="Polypept-transport_assoc_ShlB"/>
</dbReference>
<feature type="domain" description="POTRA" evidence="9">
    <location>
        <begin position="48"/>
        <end position="123"/>
    </location>
</feature>
<dbReference type="PANTHER" id="PTHR34597:SF6">
    <property type="entry name" value="BLR6126 PROTEIN"/>
    <property type="match status" value="1"/>
</dbReference>
<dbReference type="GO" id="GO:0009279">
    <property type="term" value="C:cell outer membrane"/>
    <property type="evidence" value="ECO:0007669"/>
    <property type="project" value="UniProtKB-SubCell"/>
</dbReference>
<gene>
    <name evidence="10" type="ordered locus">Caul_2104</name>
</gene>
<dbReference type="KEGG" id="cak:Caul_2104"/>
<evidence type="ECO:0000256" key="6">
    <source>
        <dbReference type="ARBA" id="ARBA00022927"/>
    </source>
</evidence>
<dbReference type="Pfam" id="PF03865">
    <property type="entry name" value="ShlB"/>
    <property type="match status" value="1"/>
</dbReference>
<protein>
    <submittedName>
        <fullName evidence="10">Polypeptide-transport-associated domain protein ShlB-type</fullName>
    </submittedName>
</protein>
<keyword evidence="5" id="KW-0812">Transmembrane</keyword>
<evidence type="ECO:0000313" key="10">
    <source>
        <dbReference type="EMBL" id="ABZ71232.1"/>
    </source>
</evidence>
<dbReference type="GO" id="GO:0098046">
    <property type="term" value="C:type V protein secretion system complex"/>
    <property type="evidence" value="ECO:0007669"/>
    <property type="project" value="TreeGrafter"/>
</dbReference>
<dbReference type="InterPro" id="IPR051544">
    <property type="entry name" value="TPS_OM_transporter"/>
</dbReference>
<dbReference type="eggNOG" id="COG2831">
    <property type="taxonomic scope" value="Bacteria"/>
</dbReference>
<keyword evidence="3" id="KW-0813">Transport</keyword>
<evidence type="ECO:0000256" key="1">
    <source>
        <dbReference type="ARBA" id="ARBA00004442"/>
    </source>
</evidence>
<dbReference type="HOGENOM" id="CLU_037019_0_0_5"/>
<dbReference type="Gene3D" id="3.10.20.310">
    <property type="entry name" value="membrane protein fhac"/>
    <property type="match status" value="1"/>
</dbReference>
<evidence type="ECO:0000256" key="2">
    <source>
        <dbReference type="ARBA" id="ARBA00009055"/>
    </source>
</evidence>
<dbReference type="Gene3D" id="2.40.160.50">
    <property type="entry name" value="membrane protein fhac: a member of the omp85/tpsb transporter family"/>
    <property type="match status" value="1"/>
</dbReference>
<evidence type="ECO:0000256" key="4">
    <source>
        <dbReference type="ARBA" id="ARBA00022452"/>
    </source>
</evidence>
<dbReference type="InterPro" id="IPR034746">
    <property type="entry name" value="POTRA"/>
</dbReference>
<keyword evidence="8" id="KW-0998">Cell outer membrane</keyword>
<dbReference type="OrthoDB" id="7439045at2"/>
<dbReference type="EMBL" id="CP000927">
    <property type="protein sequence ID" value="ABZ71232.1"/>
    <property type="molecule type" value="Genomic_DNA"/>
</dbReference>